<dbReference type="RefSeq" id="WP_301638209.1">
    <property type="nucleotide sequence ID" value="NZ_JADYTN010000016.1"/>
</dbReference>
<comment type="caution">
    <text evidence="2">The sequence shown here is derived from an EMBL/GenBank/DDBJ whole genome shotgun (WGS) entry which is preliminary data.</text>
</comment>
<keyword evidence="3" id="KW-1185">Reference proteome</keyword>
<sequence>MEKYTLHNSFVFTVILLLGFCANVCAQNEQSEAKKTVYIEYFNRPQNLSFSQAEALRNKVIEHIQYRKRIILIDVDSDKSLKLEQSRRESPEASAEGDMDRMKTMVTIGANLILQGRINSIATKSETDKEGKRTYTATCSYTLKFVNPQNGTIVASETNENSGHDASEEKAIQSAVTSVGTSNAIDRLLENIAPLYGHILEISKLKKDEAKEVYIDLGTLHGIDTETWFSIKVSRQIAGRTANKEIGLLKVSTVEGEDISLCKVKKGGKELKAAMDQGVTITLQSKFVSTLFGIRI</sequence>
<protein>
    <submittedName>
        <fullName evidence="2">Penicillin-binding protein activator LpoB</fullName>
    </submittedName>
</protein>
<dbReference type="Proteomes" id="UP001200470">
    <property type="component" value="Unassembled WGS sequence"/>
</dbReference>
<evidence type="ECO:0000313" key="3">
    <source>
        <dbReference type="Proteomes" id="UP001200470"/>
    </source>
</evidence>
<dbReference type="EMBL" id="JADYTN010000016">
    <property type="protein sequence ID" value="MCF2564073.1"/>
    <property type="molecule type" value="Genomic_DNA"/>
</dbReference>
<keyword evidence="1" id="KW-0732">Signal</keyword>
<accession>A0ABS9CGB9</accession>
<reference evidence="2 3" key="1">
    <citation type="submission" date="2020-12" db="EMBL/GenBank/DDBJ databases">
        <title>Whole genome sequences of gut porcine anaerobes.</title>
        <authorList>
            <person name="Kubasova T."/>
            <person name="Jahodarova E."/>
            <person name="Rychlik I."/>
        </authorList>
    </citation>
    <scope>NUCLEOTIDE SEQUENCE [LARGE SCALE GENOMIC DNA]</scope>
    <source>
        <strain evidence="2 3">An925</strain>
    </source>
</reference>
<feature type="chain" id="PRO_5045169075" evidence="1">
    <location>
        <begin position="27"/>
        <end position="296"/>
    </location>
</feature>
<feature type="signal peptide" evidence="1">
    <location>
        <begin position="1"/>
        <end position="26"/>
    </location>
</feature>
<evidence type="ECO:0000313" key="2">
    <source>
        <dbReference type="EMBL" id="MCF2564073.1"/>
    </source>
</evidence>
<proteinExistence type="predicted"/>
<name>A0ABS9CGB9_9BACT</name>
<gene>
    <name evidence="2" type="ORF">I6E12_08105</name>
</gene>
<organism evidence="2 3">
    <name type="scientific">Xylanibacter brevis</name>
    <dbReference type="NCBI Taxonomy" id="83231"/>
    <lineage>
        <taxon>Bacteria</taxon>
        <taxon>Pseudomonadati</taxon>
        <taxon>Bacteroidota</taxon>
        <taxon>Bacteroidia</taxon>
        <taxon>Bacteroidales</taxon>
        <taxon>Prevotellaceae</taxon>
        <taxon>Xylanibacter</taxon>
    </lineage>
</organism>
<evidence type="ECO:0000256" key="1">
    <source>
        <dbReference type="SAM" id="SignalP"/>
    </source>
</evidence>